<dbReference type="Pfam" id="PF07978">
    <property type="entry name" value="NIPSNAP"/>
    <property type="match status" value="1"/>
</dbReference>
<dbReference type="RefSeq" id="WP_344918847.1">
    <property type="nucleotide sequence ID" value="NZ_BAABAQ010000005.1"/>
</dbReference>
<organism evidence="2 3">
    <name type="scientific">Streptosporangium oxazolinicum</name>
    <dbReference type="NCBI Taxonomy" id="909287"/>
    <lineage>
        <taxon>Bacteria</taxon>
        <taxon>Bacillati</taxon>
        <taxon>Actinomycetota</taxon>
        <taxon>Actinomycetes</taxon>
        <taxon>Streptosporangiales</taxon>
        <taxon>Streptosporangiaceae</taxon>
        <taxon>Streptosporangium</taxon>
    </lineage>
</organism>
<dbReference type="Gene3D" id="3.30.70.100">
    <property type="match status" value="1"/>
</dbReference>
<gene>
    <name evidence="2" type="ORF">GCM10022252_33830</name>
</gene>
<evidence type="ECO:0000259" key="1">
    <source>
        <dbReference type="Pfam" id="PF07978"/>
    </source>
</evidence>
<dbReference type="InterPro" id="IPR012577">
    <property type="entry name" value="NIPSNAP"/>
</dbReference>
<keyword evidence="3" id="KW-1185">Reference proteome</keyword>
<name>A0ABP8AWY6_9ACTN</name>
<dbReference type="SUPFAM" id="SSF54909">
    <property type="entry name" value="Dimeric alpha+beta barrel"/>
    <property type="match status" value="1"/>
</dbReference>
<reference evidence="3" key="1">
    <citation type="journal article" date="2019" name="Int. J. Syst. Evol. Microbiol.">
        <title>The Global Catalogue of Microorganisms (GCM) 10K type strain sequencing project: providing services to taxonomists for standard genome sequencing and annotation.</title>
        <authorList>
            <consortium name="The Broad Institute Genomics Platform"/>
            <consortium name="The Broad Institute Genome Sequencing Center for Infectious Disease"/>
            <person name="Wu L."/>
            <person name="Ma J."/>
        </authorList>
    </citation>
    <scope>NUCLEOTIDE SEQUENCE [LARGE SCALE GENOMIC DNA]</scope>
    <source>
        <strain evidence="3">JCM 17388</strain>
    </source>
</reference>
<evidence type="ECO:0000313" key="2">
    <source>
        <dbReference type="EMBL" id="GAA4192439.1"/>
    </source>
</evidence>
<proteinExistence type="predicted"/>
<dbReference type="InterPro" id="IPR011008">
    <property type="entry name" value="Dimeric_a/b-barrel"/>
</dbReference>
<dbReference type="Proteomes" id="UP001501251">
    <property type="component" value="Unassembled WGS sequence"/>
</dbReference>
<evidence type="ECO:0000313" key="3">
    <source>
        <dbReference type="Proteomes" id="UP001501251"/>
    </source>
</evidence>
<protein>
    <submittedName>
        <fullName evidence="2">NIPSNAP family protein</fullName>
    </submittedName>
</protein>
<sequence>MDGARCPVVELRQYTLHPGQRDALISLFDREFVESQEAVGMTVLGQFRDLDDPDRFVWLRGFDDMRHRAEALGSFYGGPVWKAHREQANATMIDSDDVLLLRPVTARTGFPAPAAARPPIGETTPPPSVVLVTIYYGDGPFDKTFVEFFDRQICPALTEAGATPLACLRSEHAVNTFPALPVRTGENVFVWFARFADERHLIEHLDRLEHSDRWRDKVLPTLSAMLARAPQRLRLAPTARSLL</sequence>
<comment type="caution">
    <text evidence="2">The sequence shown here is derived from an EMBL/GenBank/DDBJ whole genome shotgun (WGS) entry which is preliminary data.</text>
</comment>
<accession>A0ABP8AWY6</accession>
<dbReference type="EMBL" id="BAABAQ010000005">
    <property type="protein sequence ID" value="GAA4192439.1"/>
    <property type="molecule type" value="Genomic_DNA"/>
</dbReference>
<feature type="domain" description="NIPSNAP" evidence="1">
    <location>
        <begin position="9"/>
        <end position="104"/>
    </location>
</feature>